<keyword evidence="1" id="KW-1133">Transmembrane helix</keyword>
<keyword evidence="1" id="KW-0812">Transmembrane</keyword>
<protein>
    <submittedName>
        <fullName evidence="2">Uncharacterized protein</fullName>
    </submittedName>
</protein>
<organism evidence="2 3">
    <name type="scientific">Methylobacterium planeticum</name>
    <dbReference type="NCBI Taxonomy" id="2615211"/>
    <lineage>
        <taxon>Bacteria</taxon>
        <taxon>Pseudomonadati</taxon>
        <taxon>Pseudomonadota</taxon>
        <taxon>Alphaproteobacteria</taxon>
        <taxon>Hyphomicrobiales</taxon>
        <taxon>Methylobacteriaceae</taxon>
        <taxon>Methylobacterium</taxon>
    </lineage>
</organism>
<evidence type="ECO:0000256" key="1">
    <source>
        <dbReference type="SAM" id="Phobius"/>
    </source>
</evidence>
<proteinExistence type="predicted"/>
<reference evidence="2 3" key="1">
    <citation type="submission" date="2019-09" db="EMBL/GenBank/DDBJ databases">
        <title>YIM 132548 draft genome.</title>
        <authorList>
            <person name="Jiang L."/>
        </authorList>
    </citation>
    <scope>NUCLEOTIDE SEQUENCE [LARGE SCALE GENOMIC DNA]</scope>
    <source>
        <strain evidence="2 3">YIM 132548</strain>
    </source>
</reference>
<keyword evidence="3" id="KW-1185">Reference proteome</keyword>
<comment type="caution">
    <text evidence="2">The sequence shown here is derived from an EMBL/GenBank/DDBJ whole genome shotgun (WGS) entry which is preliminary data.</text>
</comment>
<name>A0A6N6MMW2_9HYPH</name>
<dbReference type="EMBL" id="VZZJ01000011">
    <property type="protein sequence ID" value="KAB1072731.1"/>
    <property type="molecule type" value="Genomic_DNA"/>
</dbReference>
<gene>
    <name evidence="2" type="ORF">F6X51_14045</name>
</gene>
<keyword evidence="1" id="KW-0472">Membrane</keyword>
<evidence type="ECO:0000313" key="2">
    <source>
        <dbReference type="EMBL" id="KAB1072731.1"/>
    </source>
</evidence>
<sequence length="60" mass="6755">MYAEGGWKPPWEPPRREPRLTKRQERVLIWLIAVNALLLLIAPIGGATVIQAILAILRQG</sequence>
<dbReference type="AlphaFoldDB" id="A0A6N6MMW2"/>
<accession>A0A6N6MMW2</accession>
<evidence type="ECO:0000313" key="3">
    <source>
        <dbReference type="Proteomes" id="UP000441523"/>
    </source>
</evidence>
<dbReference type="Proteomes" id="UP000441523">
    <property type="component" value="Unassembled WGS sequence"/>
</dbReference>
<feature type="transmembrane region" description="Helical" evidence="1">
    <location>
        <begin position="27"/>
        <end position="57"/>
    </location>
</feature>